<evidence type="ECO:0000313" key="3">
    <source>
        <dbReference type="Proteomes" id="UP001164705"/>
    </source>
</evidence>
<gene>
    <name evidence="2" type="ORF">N7U66_03475</name>
</gene>
<organism evidence="2 3">
    <name type="scientific">Lacinutrix neustonica</name>
    <dbReference type="NCBI Taxonomy" id="2980107"/>
    <lineage>
        <taxon>Bacteria</taxon>
        <taxon>Pseudomonadati</taxon>
        <taxon>Bacteroidota</taxon>
        <taxon>Flavobacteriia</taxon>
        <taxon>Flavobacteriales</taxon>
        <taxon>Flavobacteriaceae</taxon>
        <taxon>Lacinutrix</taxon>
    </lineage>
</organism>
<reference evidence="2" key="1">
    <citation type="submission" date="2022-11" db="EMBL/GenBank/DDBJ databases">
        <title>Lacinutrix neustonica HL-RS19T sp. nov., isolated from the surface microlayer sample of brackish Lake Shihwa.</title>
        <authorList>
            <person name="Choi J.Y."/>
            <person name="Hwang C.Y."/>
        </authorList>
    </citation>
    <scope>NUCLEOTIDE SEQUENCE</scope>
    <source>
        <strain evidence="2">HL-RS19</strain>
    </source>
</reference>
<dbReference type="Proteomes" id="UP001164705">
    <property type="component" value="Chromosome"/>
</dbReference>
<sequence length="688" mass="76356">MNRSETGVTFSASINPFTLFKKQKPDNSRHRWPKKTKKEDPDNKEKTKNQDEDKKIVVKTGVNGGGYGNFNAASLFGLQTFTDVGQSVSLTKMKGMNVNLSYGLQINPAFIPVAVERGYIGTFSVNNSIPYETIEATGYLGSSNAGRADHFTEKAQPFDKRDFFIGIPYSSPDNHSLSGEGLSGGFRAYADGPRAFSNEQGSSKIRTYGVGVEGMIGTNVGVGVNLSFGSNTSKMEARSDIGGKTHDNINYRFYGDLGGKVSFANNKIANVELNANPDFPGIKQVQKNVNDVNAFKEDNTDVSMNSSSFIEKMDDGGFGINSEAGTKYEYTEPIKVRNVSSLAFGINENDDIENNYLAYTKTYLSNEYIVNTCDQNTVSGEIKKVPYENTSLLELITTPDYIDLGQEGPDDDDFGGWTAFEYHKRYGEDSDMARWYRWRIPYNGLLYSKNSISDVKDDTGYVNTGEKEVNYLKKVETKTHVAYFVTNKSDAARFGVSGDIAQFLNGSLKDRYDGLGAPELTSVEDPSSDPLNKSLKGVDQLEYLEKIVLFSKARPEIPLQVTNFQYDYSLVQNLPNNINGNFPGNKTSNESGKLTLKKVWSEFEGVVDARISSYKFGYQYTNNHQNTTSYSLAAQNPDYGPHLLDPWGFNQFDGMGSENSATNRHLNLITWPYQGDIPNRNSILLLGN</sequence>
<evidence type="ECO:0000313" key="2">
    <source>
        <dbReference type="EMBL" id="WAC02745.1"/>
    </source>
</evidence>
<dbReference type="EMBL" id="CP113088">
    <property type="protein sequence ID" value="WAC02745.1"/>
    <property type="molecule type" value="Genomic_DNA"/>
</dbReference>
<accession>A0A9E8MYT3</accession>
<dbReference type="AlphaFoldDB" id="A0A9E8MYT3"/>
<protein>
    <recommendedName>
        <fullName evidence="4">Cell surface protein SprA</fullName>
    </recommendedName>
</protein>
<feature type="region of interest" description="Disordered" evidence="1">
    <location>
        <begin position="19"/>
        <end position="54"/>
    </location>
</feature>
<keyword evidence="3" id="KW-1185">Reference proteome</keyword>
<dbReference type="RefSeq" id="WP_267677343.1">
    <property type="nucleotide sequence ID" value="NZ_CP113088.1"/>
</dbReference>
<evidence type="ECO:0008006" key="4">
    <source>
        <dbReference type="Google" id="ProtNLM"/>
    </source>
</evidence>
<feature type="compositionally biased region" description="Basic and acidic residues" evidence="1">
    <location>
        <begin position="37"/>
        <end position="54"/>
    </location>
</feature>
<proteinExistence type="predicted"/>
<evidence type="ECO:0000256" key="1">
    <source>
        <dbReference type="SAM" id="MobiDB-lite"/>
    </source>
</evidence>
<name>A0A9E8MYT3_9FLAO</name>
<dbReference type="KEGG" id="lnu:N7U66_03475"/>